<sequence length="16" mass="1781">MRFACGVVTWRAASLL</sequence>
<evidence type="ECO:0000313" key="1">
    <source>
        <dbReference type="EMBL" id="AUX42263.1"/>
    </source>
</evidence>
<reference evidence="1 2" key="1">
    <citation type="submission" date="2015-09" db="EMBL/GenBank/DDBJ databases">
        <title>Sorangium comparison.</title>
        <authorList>
            <person name="Zaburannyi N."/>
            <person name="Bunk B."/>
            <person name="Overmann J."/>
            <person name="Mueller R."/>
        </authorList>
    </citation>
    <scope>NUCLEOTIDE SEQUENCE [LARGE SCALE GENOMIC DNA]</scope>
    <source>
        <strain evidence="1 2">So ce26</strain>
    </source>
</reference>
<dbReference type="Proteomes" id="UP000238348">
    <property type="component" value="Chromosome"/>
</dbReference>
<gene>
    <name evidence="1" type="ORF">SOCE26_036930</name>
</gene>
<name>A0A2L0ESI8_SORCE</name>
<protein>
    <submittedName>
        <fullName evidence="1">Uncharacterized protein</fullName>
    </submittedName>
</protein>
<dbReference type="EMBL" id="CP012673">
    <property type="protein sequence ID" value="AUX42263.1"/>
    <property type="molecule type" value="Genomic_DNA"/>
</dbReference>
<organism evidence="1 2">
    <name type="scientific">Sorangium cellulosum</name>
    <name type="common">Polyangium cellulosum</name>
    <dbReference type="NCBI Taxonomy" id="56"/>
    <lineage>
        <taxon>Bacteria</taxon>
        <taxon>Pseudomonadati</taxon>
        <taxon>Myxococcota</taxon>
        <taxon>Polyangia</taxon>
        <taxon>Polyangiales</taxon>
        <taxon>Polyangiaceae</taxon>
        <taxon>Sorangium</taxon>
    </lineage>
</organism>
<dbReference type="AlphaFoldDB" id="A0A2L0ESI8"/>
<proteinExistence type="predicted"/>
<accession>A0A2L0ESI8</accession>
<evidence type="ECO:0000313" key="2">
    <source>
        <dbReference type="Proteomes" id="UP000238348"/>
    </source>
</evidence>